<dbReference type="GO" id="GO:0005886">
    <property type="term" value="C:plasma membrane"/>
    <property type="evidence" value="ECO:0007669"/>
    <property type="project" value="TreeGrafter"/>
</dbReference>
<protein>
    <submittedName>
        <fullName evidence="2">Solute carrier family 10 (Sodium/bile acid cotransporter), member 7</fullName>
    </submittedName>
</protein>
<feature type="transmembrane region" description="Helical" evidence="1">
    <location>
        <begin position="108"/>
        <end position="128"/>
    </location>
</feature>
<feature type="transmembrane region" description="Helical" evidence="1">
    <location>
        <begin position="140"/>
        <end position="163"/>
    </location>
</feature>
<feature type="transmembrane region" description="Helical" evidence="1">
    <location>
        <begin position="175"/>
        <end position="198"/>
    </location>
</feature>
<evidence type="ECO:0000313" key="2">
    <source>
        <dbReference type="EMBL" id="SHH51651.1"/>
    </source>
</evidence>
<dbReference type="PANTHER" id="PTHR18640">
    <property type="entry name" value="SOLUTE CARRIER FAMILY 10 MEMBER 7"/>
    <property type="match status" value="1"/>
</dbReference>
<organism evidence="2 3">
    <name type="scientific">Chryseolinea serpens</name>
    <dbReference type="NCBI Taxonomy" id="947013"/>
    <lineage>
        <taxon>Bacteria</taxon>
        <taxon>Pseudomonadati</taxon>
        <taxon>Bacteroidota</taxon>
        <taxon>Cytophagia</taxon>
        <taxon>Cytophagales</taxon>
        <taxon>Fulvivirgaceae</taxon>
        <taxon>Chryseolinea</taxon>
    </lineage>
</organism>
<dbReference type="InterPro" id="IPR016833">
    <property type="entry name" value="Put_Na-Bile_cotransptr"/>
</dbReference>
<keyword evidence="3" id="KW-1185">Reference proteome</keyword>
<sequence>MKQTSLSPKTLLNKVGLDGFLLALLSLIVLAYLWPGPGLMSGPASLGSLANYGLSLVFFFYGLRLSPKELRDGLSNWRLHLLVQAATFVLFPLLLLGVKPLVPQQAELLWLGTFYLAALPSTVSSSVVMVSMARGNIPAAIFNASISSLLGVFITPLWMALFLSADVSGMDTSGIILKLAVQVLAPVLVGISLHSYFGGWAMKYKKQLRYFDQAVILTIVYTSFCHSFAGHVFDQLTMLQIIFLSQLMTALFFIVYFILSAVARIVGLQREERITLLFCGSKKSIVHGTVMSKVLFQQSAAAGIVLLPIMMYHALQLLFVSRIARRMALEVEAPPPIQRVPTES</sequence>
<evidence type="ECO:0000256" key="1">
    <source>
        <dbReference type="SAM" id="Phobius"/>
    </source>
</evidence>
<dbReference type="PIRSF" id="PIRSF026166">
    <property type="entry name" value="UCP026166"/>
    <property type="match status" value="1"/>
</dbReference>
<keyword evidence="1" id="KW-0472">Membrane</keyword>
<dbReference type="Proteomes" id="UP000184212">
    <property type="component" value="Unassembled WGS sequence"/>
</dbReference>
<gene>
    <name evidence="2" type="ORF">SAMN04488109_4155</name>
</gene>
<keyword evidence="1" id="KW-1133">Transmembrane helix</keyword>
<accession>A0A1M5TLW0</accession>
<name>A0A1M5TLW0_9BACT</name>
<dbReference type="PANTHER" id="PTHR18640:SF5">
    <property type="entry name" value="SODIUM_BILE ACID COTRANSPORTER 7"/>
    <property type="match status" value="1"/>
</dbReference>
<feature type="transmembrane region" description="Helical" evidence="1">
    <location>
        <begin position="46"/>
        <end position="65"/>
    </location>
</feature>
<feature type="transmembrane region" description="Helical" evidence="1">
    <location>
        <begin position="241"/>
        <end position="262"/>
    </location>
</feature>
<feature type="transmembrane region" description="Helical" evidence="1">
    <location>
        <begin position="12"/>
        <end position="34"/>
    </location>
</feature>
<dbReference type="InterPro" id="IPR038770">
    <property type="entry name" value="Na+/solute_symporter_sf"/>
</dbReference>
<dbReference type="OrthoDB" id="9792271at2"/>
<keyword evidence="1" id="KW-0812">Transmembrane</keyword>
<evidence type="ECO:0000313" key="3">
    <source>
        <dbReference type="Proteomes" id="UP000184212"/>
    </source>
</evidence>
<dbReference type="STRING" id="947013.SAMN04488109_4155"/>
<proteinExistence type="predicted"/>
<dbReference type="AlphaFoldDB" id="A0A1M5TLW0"/>
<feature type="transmembrane region" description="Helical" evidence="1">
    <location>
        <begin position="300"/>
        <end position="320"/>
    </location>
</feature>
<reference evidence="2 3" key="1">
    <citation type="submission" date="2016-11" db="EMBL/GenBank/DDBJ databases">
        <authorList>
            <person name="Jaros S."/>
            <person name="Januszkiewicz K."/>
            <person name="Wedrychowicz H."/>
        </authorList>
    </citation>
    <scope>NUCLEOTIDE SEQUENCE [LARGE SCALE GENOMIC DNA]</scope>
    <source>
        <strain evidence="2 3">DSM 24574</strain>
    </source>
</reference>
<feature type="transmembrane region" description="Helical" evidence="1">
    <location>
        <begin position="210"/>
        <end position="229"/>
    </location>
</feature>
<dbReference type="Gene3D" id="1.20.1530.20">
    <property type="match status" value="1"/>
</dbReference>
<dbReference type="EMBL" id="FQWQ01000003">
    <property type="protein sequence ID" value="SHH51651.1"/>
    <property type="molecule type" value="Genomic_DNA"/>
</dbReference>
<feature type="transmembrane region" description="Helical" evidence="1">
    <location>
        <begin position="77"/>
        <end position="96"/>
    </location>
</feature>
<dbReference type="Pfam" id="PF13593">
    <property type="entry name" value="SBF_like"/>
    <property type="match status" value="1"/>
</dbReference>